<reference evidence="7" key="1">
    <citation type="submission" date="2009-10" db="EMBL/GenBank/DDBJ databases">
        <title>Diversity of trophic interactions inside an arsenic-rich microbial ecosystem.</title>
        <authorList>
            <person name="Bertin P.N."/>
            <person name="Heinrich-Salmeron A."/>
            <person name="Pelletier E."/>
            <person name="Goulhen-Chollet F."/>
            <person name="Arsene-Ploetze F."/>
            <person name="Gallien S."/>
            <person name="Calteau A."/>
            <person name="Vallenet D."/>
            <person name="Casiot C."/>
            <person name="Chane-Woon-Ming B."/>
            <person name="Giloteaux L."/>
            <person name="Barakat M."/>
            <person name="Bonnefoy V."/>
            <person name="Bruneel O."/>
            <person name="Chandler M."/>
            <person name="Cleiss J."/>
            <person name="Duran R."/>
            <person name="Elbaz-Poulichet F."/>
            <person name="Fonknechten N."/>
            <person name="Lauga B."/>
            <person name="Mornico D."/>
            <person name="Ortet P."/>
            <person name="Schaeffer C."/>
            <person name="Siguier P."/>
            <person name="Alexander Thil Smith A."/>
            <person name="Van Dorsselaer A."/>
            <person name="Weissenbach J."/>
            <person name="Medigue C."/>
            <person name="Le Paslier D."/>
        </authorList>
    </citation>
    <scope>NUCLEOTIDE SEQUENCE</scope>
</reference>
<dbReference type="InterPro" id="IPR036412">
    <property type="entry name" value="HAD-like_sf"/>
</dbReference>
<dbReference type="FunFam" id="3.40.50.1000:FF:000029">
    <property type="entry name" value="3-deoxy-D-manno-octulosonate 8-phosphate phosphatase KdsC"/>
    <property type="match status" value="1"/>
</dbReference>
<dbReference type="Gene3D" id="3.40.50.1000">
    <property type="entry name" value="HAD superfamily/HAD-like"/>
    <property type="match status" value="1"/>
</dbReference>
<dbReference type="InterPro" id="IPR050793">
    <property type="entry name" value="CMP-NeuNAc_synthase"/>
</dbReference>
<evidence type="ECO:0000256" key="6">
    <source>
        <dbReference type="ARBA" id="ARBA00022842"/>
    </source>
</evidence>
<comment type="caution">
    <text evidence="7">The sequence shown here is derived from an EMBL/GenBank/DDBJ whole genome shotgun (WGS) entry which is preliminary data.</text>
</comment>
<dbReference type="Pfam" id="PF08282">
    <property type="entry name" value="Hydrolase_3"/>
    <property type="match status" value="1"/>
</dbReference>
<gene>
    <name evidence="7" type="ORF">CARN7_0939</name>
</gene>
<dbReference type="NCBIfam" id="TIGR01670">
    <property type="entry name" value="KdsC-phosphatas"/>
    <property type="match status" value="1"/>
</dbReference>
<keyword evidence="6" id="KW-0460">Magnesium</keyword>
<dbReference type="SFLD" id="SFLDG01136">
    <property type="entry name" value="C1.6:_Phosphoserine_Phosphatas"/>
    <property type="match status" value="1"/>
</dbReference>
<dbReference type="InterPro" id="IPR023214">
    <property type="entry name" value="HAD_sf"/>
</dbReference>
<keyword evidence="5 7" id="KW-0378">Hydrolase</keyword>
<comment type="similarity">
    <text evidence="2">Belongs to the KdsC family.</text>
</comment>
<evidence type="ECO:0000256" key="1">
    <source>
        <dbReference type="ARBA" id="ARBA00001946"/>
    </source>
</evidence>
<comment type="subunit">
    <text evidence="3">Homotetramer.</text>
</comment>
<dbReference type="SFLD" id="SFLDS00003">
    <property type="entry name" value="Haloacid_Dehalogenase"/>
    <property type="match status" value="1"/>
</dbReference>
<evidence type="ECO:0000256" key="4">
    <source>
        <dbReference type="ARBA" id="ARBA00022723"/>
    </source>
</evidence>
<dbReference type="SFLD" id="SFLDG01138">
    <property type="entry name" value="C1.6.2:_Deoxy-d-mannose-octulo"/>
    <property type="match status" value="1"/>
</dbReference>
<keyword evidence="4" id="KW-0479">Metal-binding</keyword>
<sequence length="177" mass="19300">MSEHKTAQQRALSIKLAVFDVDGVMTDGRLYFGDDGQEFKAFHSLDGHGLKMLKQSGVALAIITGRTSQVVIHRARNLGIELLYQGVSDKSTAFREVLAQTGLDATQVAYMGDDVVDLPVMLHCGLAITVPEAPEIVVQSAHWVTTRTGGMGAVREACELIMRAQGSYERLLAHYLQ</sequence>
<dbReference type="InterPro" id="IPR010023">
    <property type="entry name" value="KdsC_fam"/>
</dbReference>
<protein>
    <submittedName>
        <fullName evidence="7">Putative 3-Deoxy-D-manno-octulosonate 8-phosphate (KDO 8-P phosphatase) kdsC-like</fullName>
        <ecNumber evidence="7">3.1.3.45</ecNumber>
    </submittedName>
</protein>
<dbReference type="GO" id="GO:0008781">
    <property type="term" value="F:N-acylneuraminate cytidylyltransferase activity"/>
    <property type="evidence" value="ECO:0007669"/>
    <property type="project" value="TreeGrafter"/>
</dbReference>
<dbReference type="CDD" id="cd01630">
    <property type="entry name" value="HAD_KDO-like"/>
    <property type="match status" value="1"/>
</dbReference>
<dbReference type="EMBL" id="CABR01000074">
    <property type="protein sequence ID" value="CBI10174.1"/>
    <property type="molecule type" value="Genomic_DNA"/>
</dbReference>
<proteinExistence type="inferred from homology"/>
<comment type="cofactor">
    <cofactor evidence="1">
        <name>Mg(2+)</name>
        <dbReference type="ChEBI" id="CHEBI:18420"/>
    </cofactor>
</comment>
<accession>E6QSF2</accession>
<dbReference type="PIRSF" id="PIRSF006118">
    <property type="entry name" value="KDO8-P_Ptase"/>
    <property type="match status" value="1"/>
</dbReference>
<dbReference type="AlphaFoldDB" id="E6QSF2"/>
<evidence type="ECO:0000256" key="2">
    <source>
        <dbReference type="ARBA" id="ARBA00005893"/>
    </source>
</evidence>
<dbReference type="PANTHER" id="PTHR21485">
    <property type="entry name" value="HAD SUPERFAMILY MEMBERS CMAS AND KDSC"/>
    <property type="match status" value="1"/>
</dbReference>
<dbReference type="InterPro" id="IPR006549">
    <property type="entry name" value="HAD-SF_hydro_IIIA"/>
</dbReference>
<organism evidence="7">
    <name type="scientific">mine drainage metagenome</name>
    <dbReference type="NCBI Taxonomy" id="410659"/>
    <lineage>
        <taxon>unclassified sequences</taxon>
        <taxon>metagenomes</taxon>
        <taxon>ecological metagenomes</taxon>
    </lineage>
</organism>
<evidence type="ECO:0000256" key="5">
    <source>
        <dbReference type="ARBA" id="ARBA00022801"/>
    </source>
</evidence>
<evidence type="ECO:0000256" key="3">
    <source>
        <dbReference type="ARBA" id="ARBA00011881"/>
    </source>
</evidence>
<dbReference type="EC" id="3.1.3.45" evidence="7"/>
<dbReference type="NCBIfam" id="TIGR01662">
    <property type="entry name" value="HAD-SF-IIIA"/>
    <property type="match status" value="1"/>
</dbReference>
<name>E6QSF2_9ZZZZ</name>
<dbReference type="GO" id="GO:0046872">
    <property type="term" value="F:metal ion binding"/>
    <property type="evidence" value="ECO:0007669"/>
    <property type="project" value="UniProtKB-KW"/>
</dbReference>
<evidence type="ECO:0000313" key="7">
    <source>
        <dbReference type="EMBL" id="CBI10174.1"/>
    </source>
</evidence>
<dbReference type="GO" id="GO:0019143">
    <property type="term" value="F:3-deoxy-manno-octulosonate-8-phosphatase activity"/>
    <property type="evidence" value="ECO:0007669"/>
    <property type="project" value="UniProtKB-EC"/>
</dbReference>
<dbReference type="PANTHER" id="PTHR21485:SF3">
    <property type="entry name" value="N-ACYLNEURAMINATE CYTIDYLYLTRANSFERASE"/>
    <property type="match status" value="1"/>
</dbReference>
<dbReference type="SUPFAM" id="SSF56784">
    <property type="entry name" value="HAD-like"/>
    <property type="match status" value="1"/>
</dbReference>